<keyword evidence="4" id="KW-1185">Reference proteome</keyword>
<dbReference type="EMBL" id="OU895877">
    <property type="protein sequence ID" value="CAG9801427.1"/>
    <property type="molecule type" value="Genomic_DNA"/>
</dbReference>
<evidence type="ECO:0000256" key="1">
    <source>
        <dbReference type="SAM" id="MobiDB-lite"/>
    </source>
</evidence>
<sequence length="418" mass="48045">MDESAQDSKLTRVTDDPLSKSSVPDNNKKEWVKFDDEEKVKSDVQNEKENIIIKTSTVLPNESSHGIENGASKNSDIRYNETKSFKSTGEISQPAIIEVPINNVLSNVELPKRREHQQNEGFNNGDIIVTLLPVNESFPWVVPAKFRPELVPEELMAQGLTLTVEEYVHALEMLVNDYRFTLYNICYKRILMLWIMIAFVVLLALLFSGITGILLFSLGVSWLFLNAMAIFLCMWLKLQLARGLEKCLARVNKLLLRHKIIIALDDRGNISCHKVHLCFIYFEAAQCISYINNFLERREVNGQTVEPGWESRLDIESNDIIIQGNSSTRLSRKQVISEQILLRYLQLWGKDYLRHRLDWMRSDDDRINPAPRHLSKSYCPCQYVEEIFLIKESSKRENSASCCASLGNRMESVGFKCC</sequence>
<evidence type="ECO:0000256" key="2">
    <source>
        <dbReference type="SAM" id="Phobius"/>
    </source>
</evidence>
<accession>A0A9N9RN23</accession>
<dbReference type="PANTHER" id="PTHR31193">
    <property type="entry name" value="TRANSMEMBRANE PROTEIN C9ORF91"/>
    <property type="match status" value="1"/>
</dbReference>
<keyword evidence="2" id="KW-0812">Transmembrane</keyword>
<dbReference type="Proteomes" id="UP001153620">
    <property type="component" value="Chromosome 1"/>
</dbReference>
<feature type="transmembrane region" description="Helical" evidence="2">
    <location>
        <begin position="213"/>
        <end position="236"/>
    </location>
</feature>
<dbReference type="Pfam" id="PF14800">
    <property type="entry name" value="DUF4481"/>
    <property type="match status" value="1"/>
</dbReference>
<reference evidence="3" key="1">
    <citation type="submission" date="2022-01" db="EMBL/GenBank/DDBJ databases">
        <authorList>
            <person name="King R."/>
        </authorList>
    </citation>
    <scope>NUCLEOTIDE SEQUENCE</scope>
</reference>
<feature type="compositionally biased region" description="Basic and acidic residues" evidence="1">
    <location>
        <begin position="9"/>
        <end position="18"/>
    </location>
</feature>
<feature type="transmembrane region" description="Helical" evidence="2">
    <location>
        <begin position="190"/>
        <end position="207"/>
    </location>
</feature>
<evidence type="ECO:0000313" key="4">
    <source>
        <dbReference type="Proteomes" id="UP001153620"/>
    </source>
</evidence>
<reference evidence="3" key="2">
    <citation type="submission" date="2022-10" db="EMBL/GenBank/DDBJ databases">
        <authorList>
            <consortium name="ENA_rothamsted_submissions"/>
            <consortium name="culmorum"/>
            <person name="King R."/>
        </authorList>
    </citation>
    <scope>NUCLEOTIDE SEQUENCE</scope>
</reference>
<protein>
    <recommendedName>
        <fullName evidence="5">Transmembrane protein 268</fullName>
    </recommendedName>
</protein>
<gene>
    <name evidence="3" type="ORF">CHIRRI_LOCUS4355</name>
</gene>
<dbReference type="OrthoDB" id="8250049at2759"/>
<dbReference type="AlphaFoldDB" id="A0A9N9RN23"/>
<keyword evidence="2" id="KW-1133">Transmembrane helix</keyword>
<dbReference type="PANTHER" id="PTHR31193:SF1">
    <property type="entry name" value="TRANSMEMBRANE PROTEIN 268"/>
    <property type="match status" value="1"/>
</dbReference>
<name>A0A9N9RN23_9DIPT</name>
<feature type="region of interest" description="Disordered" evidence="1">
    <location>
        <begin position="1"/>
        <end position="30"/>
    </location>
</feature>
<proteinExistence type="predicted"/>
<keyword evidence="2" id="KW-0472">Membrane</keyword>
<evidence type="ECO:0008006" key="5">
    <source>
        <dbReference type="Google" id="ProtNLM"/>
    </source>
</evidence>
<organism evidence="3 4">
    <name type="scientific">Chironomus riparius</name>
    <dbReference type="NCBI Taxonomy" id="315576"/>
    <lineage>
        <taxon>Eukaryota</taxon>
        <taxon>Metazoa</taxon>
        <taxon>Ecdysozoa</taxon>
        <taxon>Arthropoda</taxon>
        <taxon>Hexapoda</taxon>
        <taxon>Insecta</taxon>
        <taxon>Pterygota</taxon>
        <taxon>Neoptera</taxon>
        <taxon>Endopterygota</taxon>
        <taxon>Diptera</taxon>
        <taxon>Nematocera</taxon>
        <taxon>Chironomoidea</taxon>
        <taxon>Chironomidae</taxon>
        <taxon>Chironominae</taxon>
        <taxon>Chironomus</taxon>
    </lineage>
</organism>
<evidence type="ECO:0000313" key="3">
    <source>
        <dbReference type="EMBL" id="CAG9801427.1"/>
    </source>
</evidence>
<dbReference type="InterPro" id="IPR028054">
    <property type="entry name" value="DUF4481"/>
</dbReference>